<sequence length="180" mass="20166">MKRIRCPKCENYLQFDETKYGEGQSLVFVCEHCGKQFSIRLGKTKMRAPQKEECPDEEEFKDALGSITVIENVFGFKQVLPLQEGDNVIGRRCVGTNINTPIETSDMSMDRRHCIINVKRNKQGGLAYTLRDAPSLTGTFLNNEILGDKDRIRIEDGAIVTIGATTFILRSGASEESGKQ</sequence>
<evidence type="ECO:0000259" key="1">
    <source>
        <dbReference type="PROSITE" id="PS50006"/>
    </source>
</evidence>
<dbReference type="AlphaFoldDB" id="A0A1M6FYX4"/>
<evidence type="ECO:0000313" key="2">
    <source>
        <dbReference type="EMBL" id="SHJ02852.1"/>
    </source>
</evidence>
<dbReference type="InterPro" id="IPR008984">
    <property type="entry name" value="SMAD_FHA_dom_sf"/>
</dbReference>
<dbReference type="Gene3D" id="2.60.200.20">
    <property type="match status" value="1"/>
</dbReference>
<dbReference type="eggNOG" id="COG1716">
    <property type="taxonomic scope" value="Bacteria"/>
</dbReference>
<evidence type="ECO:0000313" key="3">
    <source>
        <dbReference type="Proteomes" id="UP000184192"/>
    </source>
</evidence>
<protein>
    <submittedName>
        <fullName evidence="2">FHA domain-containing protein</fullName>
    </submittedName>
</protein>
<dbReference type="Pfam" id="PF00498">
    <property type="entry name" value="FHA"/>
    <property type="match status" value="1"/>
</dbReference>
<organism evidence="2 3">
    <name type="scientific">Bacteroides stercorirosoris</name>
    <dbReference type="NCBI Taxonomy" id="871324"/>
    <lineage>
        <taxon>Bacteria</taxon>
        <taxon>Pseudomonadati</taxon>
        <taxon>Bacteroidota</taxon>
        <taxon>Bacteroidia</taxon>
        <taxon>Bacteroidales</taxon>
        <taxon>Bacteroidaceae</taxon>
        <taxon>Bacteroides</taxon>
    </lineage>
</organism>
<name>A0A1M6FYX4_9BACE</name>
<proteinExistence type="predicted"/>
<dbReference type="RefSeq" id="WP_025831090.1">
    <property type="nucleotide sequence ID" value="NZ_FQZN01000013.1"/>
</dbReference>
<dbReference type="CDD" id="cd00060">
    <property type="entry name" value="FHA"/>
    <property type="match status" value="1"/>
</dbReference>
<reference evidence="3" key="1">
    <citation type="submission" date="2016-11" db="EMBL/GenBank/DDBJ databases">
        <authorList>
            <person name="Varghese N."/>
            <person name="Submissions S."/>
        </authorList>
    </citation>
    <scope>NUCLEOTIDE SEQUENCE [LARGE SCALE GENOMIC DNA]</scope>
    <source>
        <strain evidence="3">DSM 26884</strain>
    </source>
</reference>
<dbReference type="InterPro" id="IPR000253">
    <property type="entry name" value="FHA_dom"/>
</dbReference>
<accession>A0A1M6FYX4</accession>
<dbReference type="GeneID" id="92712445"/>
<dbReference type="SUPFAM" id="SSF49879">
    <property type="entry name" value="SMAD/FHA domain"/>
    <property type="match status" value="1"/>
</dbReference>
<dbReference type="Proteomes" id="UP000184192">
    <property type="component" value="Unassembled WGS sequence"/>
</dbReference>
<dbReference type="PROSITE" id="PS50006">
    <property type="entry name" value="FHA_DOMAIN"/>
    <property type="match status" value="1"/>
</dbReference>
<dbReference type="EMBL" id="FQZN01000013">
    <property type="protein sequence ID" value="SHJ02852.1"/>
    <property type="molecule type" value="Genomic_DNA"/>
</dbReference>
<keyword evidence="3" id="KW-1185">Reference proteome</keyword>
<feature type="domain" description="FHA" evidence="1">
    <location>
        <begin position="87"/>
        <end position="146"/>
    </location>
</feature>
<gene>
    <name evidence="2" type="ORF">SAMN05444350_11372</name>
</gene>